<name>R7SJF7_DICSQ</name>
<dbReference type="OMA" id="HIRKETY"/>
<feature type="domain" description="BTB" evidence="1">
    <location>
        <begin position="21"/>
        <end position="82"/>
    </location>
</feature>
<dbReference type="Proteomes" id="UP000053319">
    <property type="component" value="Unassembled WGS sequence"/>
</dbReference>
<dbReference type="PROSITE" id="PS50097">
    <property type="entry name" value="BTB"/>
    <property type="match status" value="1"/>
</dbReference>
<dbReference type="GeneID" id="18837843"/>
<gene>
    <name evidence="2" type="ORF">DICSQDRAFT_158074</name>
</gene>
<accession>R7SJF7</accession>
<dbReference type="OrthoDB" id="2749746at2759"/>
<organism evidence="2 3">
    <name type="scientific">Dichomitus squalens (strain LYAD-421)</name>
    <name type="common">Western red white-rot fungus</name>
    <dbReference type="NCBI Taxonomy" id="732165"/>
    <lineage>
        <taxon>Eukaryota</taxon>
        <taxon>Fungi</taxon>
        <taxon>Dikarya</taxon>
        <taxon>Basidiomycota</taxon>
        <taxon>Agaricomycotina</taxon>
        <taxon>Agaricomycetes</taxon>
        <taxon>Polyporales</taxon>
        <taxon>Polyporaceae</taxon>
        <taxon>Dichomitus</taxon>
    </lineage>
</organism>
<dbReference type="EMBL" id="JH719488">
    <property type="protein sequence ID" value="EJF56008.1"/>
    <property type="molecule type" value="Genomic_DNA"/>
</dbReference>
<protein>
    <recommendedName>
        <fullName evidence="1">BTB domain-containing protein</fullName>
    </recommendedName>
</protein>
<dbReference type="HOGENOM" id="CLU_033082_3_2_1"/>
<dbReference type="AlphaFoldDB" id="R7SJF7"/>
<dbReference type="InterPro" id="IPR000210">
    <property type="entry name" value="BTB/POZ_dom"/>
</dbReference>
<dbReference type="KEGG" id="dsq:DICSQDRAFT_158074"/>
<dbReference type="RefSeq" id="XP_007371258.1">
    <property type="nucleotide sequence ID" value="XM_007371196.1"/>
</dbReference>
<evidence type="ECO:0000259" key="1">
    <source>
        <dbReference type="PROSITE" id="PS50097"/>
    </source>
</evidence>
<evidence type="ECO:0000313" key="3">
    <source>
        <dbReference type="Proteomes" id="UP000053319"/>
    </source>
</evidence>
<evidence type="ECO:0000313" key="2">
    <source>
        <dbReference type="EMBL" id="EJF56008.1"/>
    </source>
</evidence>
<proteinExistence type="predicted"/>
<reference evidence="2 3" key="1">
    <citation type="journal article" date="2012" name="Science">
        <title>The Paleozoic origin of enzymatic lignin decomposition reconstructed from 31 fungal genomes.</title>
        <authorList>
            <person name="Floudas D."/>
            <person name="Binder M."/>
            <person name="Riley R."/>
            <person name="Barry K."/>
            <person name="Blanchette R.A."/>
            <person name="Henrissat B."/>
            <person name="Martinez A.T."/>
            <person name="Otillar R."/>
            <person name="Spatafora J.W."/>
            <person name="Yadav J.S."/>
            <person name="Aerts A."/>
            <person name="Benoit I."/>
            <person name="Boyd A."/>
            <person name="Carlson A."/>
            <person name="Copeland A."/>
            <person name="Coutinho P.M."/>
            <person name="de Vries R.P."/>
            <person name="Ferreira P."/>
            <person name="Findley K."/>
            <person name="Foster B."/>
            <person name="Gaskell J."/>
            <person name="Glotzer D."/>
            <person name="Gorecki P."/>
            <person name="Heitman J."/>
            <person name="Hesse C."/>
            <person name="Hori C."/>
            <person name="Igarashi K."/>
            <person name="Jurgens J.A."/>
            <person name="Kallen N."/>
            <person name="Kersten P."/>
            <person name="Kohler A."/>
            <person name="Kuees U."/>
            <person name="Kumar T.K.A."/>
            <person name="Kuo A."/>
            <person name="LaButti K."/>
            <person name="Larrondo L.F."/>
            <person name="Lindquist E."/>
            <person name="Ling A."/>
            <person name="Lombard V."/>
            <person name="Lucas S."/>
            <person name="Lundell T."/>
            <person name="Martin R."/>
            <person name="McLaughlin D.J."/>
            <person name="Morgenstern I."/>
            <person name="Morin E."/>
            <person name="Murat C."/>
            <person name="Nagy L.G."/>
            <person name="Nolan M."/>
            <person name="Ohm R.A."/>
            <person name="Patyshakuliyeva A."/>
            <person name="Rokas A."/>
            <person name="Ruiz-Duenas F.J."/>
            <person name="Sabat G."/>
            <person name="Salamov A."/>
            <person name="Samejima M."/>
            <person name="Schmutz J."/>
            <person name="Slot J.C."/>
            <person name="St John F."/>
            <person name="Stenlid J."/>
            <person name="Sun H."/>
            <person name="Sun S."/>
            <person name="Syed K."/>
            <person name="Tsang A."/>
            <person name="Wiebenga A."/>
            <person name="Young D."/>
            <person name="Pisabarro A."/>
            <person name="Eastwood D.C."/>
            <person name="Martin F."/>
            <person name="Cullen D."/>
            <person name="Grigoriev I.V."/>
            <person name="Hibbett D.S."/>
        </authorList>
    </citation>
    <scope>NUCLEOTIDE SEQUENCE [LARGE SCALE GENOMIC DNA]</scope>
    <source>
        <strain evidence="2 3">LYAD-421 SS1</strain>
    </source>
</reference>
<sequence length="325" mass="36370">MEDNVFHHTPIRCLEFWFEDGDTMMTAGHVGFRIHKYVLSGGSSVLADMGRSDEDQLAGCPTVRLEESAHDVKHLLRMLYNGVGEGEVEPVRLPECADFTSNVRMAHKYKLHIRKETYCLLRHRFPSTFTEWETRGGLSAGDAIEAISLFRTIGDDDLTTPHMVVALYLACGLPYRALLHGHRRTDGVLERLHREDIERCVLLRESLVERSAWMAAKLYEGEASANCVGTDGQCDAGTASVRTSILRGSLNHWLHADPLGEFMQSTVDEMEVGSARGICGICAGMLCERERQLRRELWEALPSMLAGVEDEMKIARGGRPDEHGD</sequence>